<gene>
    <name evidence="1" type="ORF">IK5_06335</name>
</gene>
<sequence>MQHNMIYFGKKSYLIDFIFMIFHNIRGLKTVYISAIPLKKDYWCIHYNLTDTVNKQILIQNYQDRKAFIASYKGFSISI</sequence>
<reference evidence="1 2" key="1">
    <citation type="submission" date="2012-04" db="EMBL/GenBank/DDBJ databases">
        <title>The Genome Sequence of Bacillus cereus VD154.</title>
        <authorList>
            <consortium name="The Broad Institute Genome Sequencing Platform"/>
            <consortium name="The Broad Institute Genome Sequencing Center for Infectious Disease"/>
            <person name="Feldgarden M."/>
            <person name="Van der Auwera G.A."/>
            <person name="Mahillon J."/>
            <person name="Duprez V."/>
            <person name="Timmery S."/>
            <person name="Mattelet C."/>
            <person name="Dierick K."/>
            <person name="Sun M."/>
            <person name="Yu Z."/>
            <person name="Zhu L."/>
            <person name="Hu X."/>
            <person name="Shank E.B."/>
            <person name="Swiecicka I."/>
            <person name="Hansen B.M."/>
            <person name="Andrup L."/>
            <person name="Young S.K."/>
            <person name="Zeng Q."/>
            <person name="Gargeya S."/>
            <person name="Fitzgerald M."/>
            <person name="Haas B."/>
            <person name="Abouelleil A."/>
            <person name="Alvarado L."/>
            <person name="Arachchi H.M."/>
            <person name="Berlin A."/>
            <person name="Chapman S.B."/>
            <person name="Goldberg J."/>
            <person name="Griggs A."/>
            <person name="Gujja S."/>
            <person name="Hansen M."/>
            <person name="Howarth C."/>
            <person name="Imamovic A."/>
            <person name="Larimer J."/>
            <person name="McCowen C."/>
            <person name="Montmayeur A."/>
            <person name="Murphy C."/>
            <person name="Neiman D."/>
            <person name="Pearson M."/>
            <person name="Priest M."/>
            <person name="Roberts A."/>
            <person name="Saif S."/>
            <person name="Shea T."/>
            <person name="Sisk P."/>
            <person name="Sykes S."/>
            <person name="Wortman J."/>
            <person name="Nusbaum C."/>
            <person name="Birren B."/>
        </authorList>
    </citation>
    <scope>NUCLEOTIDE SEQUENCE [LARGE SCALE GENOMIC DNA]</scope>
    <source>
        <strain evidence="1 2">VD154</strain>
    </source>
</reference>
<evidence type="ECO:0000313" key="2">
    <source>
        <dbReference type="Proteomes" id="UP000006967"/>
    </source>
</evidence>
<comment type="caution">
    <text evidence="1">The sequence shown here is derived from an EMBL/GenBank/DDBJ whole genome shotgun (WGS) entry which is preliminary data.</text>
</comment>
<name>A0A9W5NZ55_BACCE</name>
<dbReference type="AlphaFoldDB" id="A0A9W5NZ55"/>
<dbReference type="Proteomes" id="UP000006967">
    <property type="component" value="Unassembled WGS sequence"/>
</dbReference>
<protein>
    <submittedName>
        <fullName evidence="1">Uncharacterized protein</fullName>
    </submittedName>
</protein>
<proteinExistence type="predicted"/>
<dbReference type="EMBL" id="AHFG01000113">
    <property type="protein sequence ID" value="EJR59135.1"/>
    <property type="molecule type" value="Genomic_DNA"/>
</dbReference>
<evidence type="ECO:0000313" key="1">
    <source>
        <dbReference type="EMBL" id="EJR59135.1"/>
    </source>
</evidence>
<organism evidence="1 2">
    <name type="scientific">Bacillus cereus VD154</name>
    <dbReference type="NCBI Taxonomy" id="1053238"/>
    <lineage>
        <taxon>Bacteria</taxon>
        <taxon>Bacillati</taxon>
        <taxon>Bacillota</taxon>
        <taxon>Bacilli</taxon>
        <taxon>Bacillales</taxon>
        <taxon>Bacillaceae</taxon>
        <taxon>Bacillus</taxon>
        <taxon>Bacillus cereus group</taxon>
    </lineage>
</organism>
<accession>A0A9W5NZ55</accession>